<keyword evidence="2" id="KW-1185">Reference proteome</keyword>
<dbReference type="RefSeq" id="WP_301237756.1">
    <property type="nucleotide sequence ID" value="NZ_JANRHH010000019.1"/>
</dbReference>
<evidence type="ECO:0000313" key="2">
    <source>
        <dbReference type="Proteomes" id="UP001174196"/>
    </source>
</evidence>
<name>A0ABT8IJS2_9BACL</name>
<reference evidence="1" key="1">
    <citation type="submission" date="2022-08" db="EMBL/GenBank/DDBJ databases">
        <title>Polycladomyces zharkentsis sp. nov., a novel thermophilic CMC and starch-degrading bacterium isolated from a geothermal spring in Kazakhstan.</title>
        <authorList>
            <person name="Mashzhan A."/>
            <person name="Kistaubaeva A."/>
            <person name="Javier-Lopez R."/>
            <person name="Birkeland N.-K."/>
        </authorList>
    </citation>
    <scope>NUCLEOTIDE SEQUENCE</scope>
    <source>
        <strain evidence="1">KSR 13</strain>
    </source>
</reference>
<evidence type="ECO:0000313" key="1">
    <source>
        <dbReference type="EMBL" id="MDN4593040.1"/>
    </source>
</evidence>
<sequence>MVKNEPPHFYMLDGRIANYLNREKGKAQEWRLEWGRELLAQSQEAKPVEEVDRFIEEYMNSSVPTIRQVVEQKQEKEEKRKVVQIADY</sequence>
<protein>
    <submittedName>
        <fullName evidence="1">Uncharacterized protein</fullName>
    </submittedName>
</protein>
<dbReference type="Proteomes" id="UP001174196">
    <property type="component" value="Unassembled WGS sequence"/>
</dbReference>
<accession>A0ABT8IJS2</accession>
<proteinExistence type="predicted"/>
<gene>
    <name evidence="1" type="ORF">NWF35_03840</name>
</gene>
<comment type="caution">
    <text evidence="1">The sequence shown here is derived from an EMBL/GenBank/DDBJ whole genome shotgun (WGS) entry which is preliminary data.</text>
</comment>
<dbReference type="EMBL" id="JANRHH010000019">
    <property type="protein sequence ID" value="MDN4593040.1"/>
    <property type="molecule type" value="Genomic_DNA"/>
</dbReference>
<organism evidence="1 2">
    <name type="scientific">Polycladomyces subterraneus</name>
    <dbReference type="NCBI Taxonomy" id="1016997"/>
    <lineage>
        <taxon>Bacteria</taxon>
        <taxon>Bacillati</taxon>
        <taxon>Bacillota</taxon>
        <taxon>Bacilli</taxon>
        <taxon>Bacillales</taxon>
        <taxon>Thermoactinomycetaceae</taxon>
        <taxon>Polycladomyces</taxon>
    </lineage>
</organism>